<evidence type="ECO:0000256" key="1">
    <source>
        <dbReference type="ARBA" id="ARBA00004479"/>
    </source>
</evidence>
<feature type="domain" description="Ig-like" evidence="17">
    <location>
        <begin position="504"/>
        <end position="592"/>
    </location>
</feature>
<evidence type="ECO:0000256" key="13">
    <source>
        <dbReference type="ARBA" id="ARBA00064573"/>
    </source>
</evidence>
<evidence type="ECO:0000256" key="16">
    <source>
        <dbReference type="SAM" id="SignalP"/>
    </source>
</evidence>
<feature type="domain" description="Ig-like" evidence="17">
    <location>
        <begin position="313"/>
        <end position="401"/>
    </location>
</feature>
<dbReference type="GO" id="GO:0005886">
    <property type="term" value="C:plasma membrane"/>
    <property type="evidence" value="ECO:0007669"/>
    <property type="project" value="TreeGrafter"/>
</dbReference>
<keyword evidence="5 16" id="KW-0732">Signal</keyword>
<organism evidence="18 19">
    <name type="scientific">Odobenus rosmarus divergens</name>
    <name type="common">Pacific walrus</name>
    <dbReference type="NCBI Taxonomy" id="9708"/>
    <lineage>
        <taxon>Eukaryota</taxon>
        <taxon>Metazoa</taxon>
        <taxon>Chordata</taxon>
        <taxon>Craniata</taxon>
        <taxon>Vertebrata</taxon>
        <taxon>Euteleostomi</taxon>
        <taxon>Mammalia</taxon>
        <taxon>Eutheria</taxon>
        <taxon>Laurasiatheria</taxon>
        <taxon>Carnivora</taxon>
        <taxon>Caniformia</taxon>
        <taxon>Pinnipedia</taxon>
        <taxon>Odobenidae</taxon>
        <taxon>Odobenus</taxon>
    </lineage>
</organism>
<protein>
    <recommendedName>
        <fullName evidence="14">Cell adhesion molecule DSCAM</fullName>
    </recommendedName>
</protein>
<dbReference type="GO" id="GO:0098632">
    <property type="term" value="F:cell-cell adhesion mediator activity"/>
    <property type="evidence" value="ECO:0007669"/>
    <property type="project" value="TreeGrafter"/>
</dbReference>
<dbReference type="SUPFAM" id="SSF48726">
    <property type="entry name" value="Immunoglobulin"/>
    <property type="match status" value="8"/>
</dbReference>
<evidence type="ECO:0000256" key="2">
    <source>
        <dbReference type="ARBA" id="ARBA00004489"/>
    </source>
</evidence>
<dbReference type="InterPro" id="IPR013098">
    <property type="entry name" value="Ig_I-set"/>
</dbReference>
<dbReference type="Proteomes" id="UP000245340">
    <property type="component" value="Unplaced"/>
</dbReference>
<keyword evidence="18" id="KW-1185">Reference proteome</keyword>
<feature type="chain" id="PRO_5039378722" description="Cell adhesion molecule DSCAM" evidence="16">
    <location>
        <begin position="18"/>
        <end position="930"/>
    </location>
</feature>
<dbReference type="FunFam" id="2.60.40.10:FF:000401">
    <property type="entry name" value="Down syndrome cell adhesion molecule"/>
    <property type="match status" value="1"/>
</dbReference>
<feature type="domain" description="Ig-like" evidence="17">
    <location>
        <begin position="596"/>
        <end position="685"/>
    </location>
</feature>
<reference evidence="19" key="1">
    <citation type="submission" date="2025-08" db="UniProtKB">
        <authorList>
            <consortium name="RefSeq"/>
        </authorList>
    </citation>
    <scope>IDENTIFICATION</scope>
</reference>
<dbReference type="Pfam" id="PF13927">
    <property type="entry name" value="Ig_3"/>
    <property type="match status" value="2"/>
</dbReference>
<evidence type="ECO:0000313" key="19">
    <source>
        <dbReference type="RefSeq" id="XP_004412714.1"/>
    </source>
</evidence>
<evidence type="ECO:0000256" key="3">
    <source>
        <dbReference type="ARBA" id="ARBA00022553"/>
    </source>
</evidence>
<name>A0A9B0H7U5_ODORO</name>
<dbReference type="SMART" id="SM00409">
    <property type="entry name" value="IG"/>
    <property type="match status" value="7"/>
</dbReference>
<feature type="domain" description="Ig-like" evidence="17">
    <location>
        <begin position="407"/>
        <end position="500"/>
    </location>
</feature>
<dbReference type="Gene3D" id="2.60.40.10">
    <property type="entry name" value="Immunoglobulins"/>
    <property type="match status" value="8"/>
</dbReference>
<comment type="subunit">
    <text evidence="13">Homodimer; mediates homophilic interactions to promote cell adhesion. Interacts with DCC; the interaction is abolished in response to NTN1. Interacts (via extracellular domain) with NTN1. Interacts (via extracellular domain) with UNC5C (via Ig-like C2-type domain). Interacts with PTK2. Interacts with FYN.</text>
</comment>
<evidence type="ECO:0000313" key="18">
    <source>
        <dbReference type="Proteomes" id="UP000245340"/>
    </source>
</evidence>
<dbReference type="CDD" id="cd20958">
    <property type="entry name" value="IgI_5_Dscam"/>
    <property type="match status" value="1"/>
</dbReference>
<dbReference type="PANTHER" id="PTHR10075:SF51">
    <property type="entry name" value="CELL ADHESION MOLECULE DSCAM"/>
    <property type="match status" value="1"/>
</dbReference>
<dbReference type="FunFam" id="2.60.40.10:FF:000017">
    <property type="entry name" value="Down syndrome cell adhesion molecule b"/>
    <property type="match status" value="1"/>
</dbReference>
<keyword evidence="9 15" id="KW-0472">Membrane</keyword>
<dbReference type="PANTHER" id="PTHR10075">
    <property type="entry name" value="BASIGIN RELATED"/>
    <property type="match status" value="1"/>
</dbReference>
<dbReference type="SMART" id="SM00408">
    <property type="entry name" value="IGc2"/>
    <property type="match status" value="7"/>
</dbReference>
<dbReference type="InterPro" id="IPR013783">
    <property type="entry name" value="Ig-like_fold"/>
</dbReference>
<dbReference type="GO" id="GO:0070593">
    <property type="term" value="P:dendrite self-avoidance"/>
    <property type="evidence" value="ECO:0007669"/>
    <property type="project" value="TreeGrafter"/>
</dbReference>
<dbReference type="RefSeq" id="XP_004412714.1">
    <property type="nucleotide sequence ID" value="XM_004412657.1"/>
</dbReference>
<dbReference type="FunFam" id="2.60.40.10:FF:000315">
    <property type="entry name" value="Down syndrome cell adhesion molecule like 1"/>
    <property type="match status" value="1"/>
</dbReference>
<dbReference type="FunFam" id="2.60.40.10:FF:000333">
    <property type="entry name" value="Down syndrome cell adhesion molecule"/>
    <property type="match status" value="1"/>
</dbReference>
<evidence type="ECO:0000256" key="12">
    <source>
        <dbReference type="ARBA" id="ARBA00023319"/>
    </source>
</evidence>
<feature type="domain" description="Ig-like" evidence="17">
    <location>
        <begin position="690"/>
        <end position="783"/>
    </location>
</feature>
<gene>
    <name evidence="19" type="primary">LOC101374839</name>
</gene>
<keyword evidence="10" id="KW-1015">Disulfide bond</keyword>
<dbReference type="GO" id="GO:0030424">
    <property type="term" value="C:axon"/>
    <property type="evidence" value="ECO:0007669"/>
    <property type="project" value="UniProtKB-SubCell"/>
</dbReference>
<feature type="transmembrane region" description="Helical" evidence="15">
    <location>
        <begin position="806"/>
        <end position="830"/>
    </location>
</feature>
<keyword evidence="7" id="KW-0130">Cell adhesion</keyword>
<feature type="signal peptide" evidence="16">
    <location>
        <begin position="1"/>
        <end position="17"/>
    </location>
</feature>
<dbReference type="PROSITE" id="PS50835">
    <property type="entry name" value="IG_LIKE"/>
    <property type="match status" value="7"/>
</dbReference>
<dbReference type="InterPro" id="IPR003599">
    <property type="entry name" value="Ig_sub"/>
</dbReference>
<evidence type="ECO:0000259" key="17">
    <source>
        <dbReference type="PROSITE" id="PS50835"/>
    </source>
</evidence>
<evidence type="ECO:0000256" key="14">
    <source>
        <dbReference type="ARBA" id="ARBA00070605"/>
    </source>
</evidence>
<dbReference type="GO" id="GO:0048842">
    <property type="term" value="P:positive regulation of axon extension involved in axon guidance"/>
    <property type="evidence" value="ECO:0007669"/>
    <property type="project" value="TreeGrafter"/>
</dbReference>
<dbReference type="InterPro" id="IPR036179">
    <property type="entry name" value="Ig-like_dom_sf"/>
</dbReference>
<evidence type="ECO:0000256" key="7">
    <source>
        <dbReference type="ARBA" id="ARBA00022889"/>
    </source>
</evidence>
<sequence length="930" mass="102973">MWILALSLFQSFANVFSEDLHSSLYFVNASLQEVVFASTAGTLVPCPAAGVPPVSLRWYLATGEEIYDVPGIRHVHPNGTLQIFPFPPSSFSTLIHDNTYYCTAENPSGKIRSQDVHIKAVLREPYTVRVEDQKTMRGNVAVFKCIIPSSVEAYVTVVSWEKDTVSLISGSRFLITSTGALYIKDVQNEDGLYNYRCITRHRYTGETRQSNSARLFVSDPANSAPSILDGFDHRKAMAGQRVELPCKALGHPEPDYRWLKDNMPLELSGRFQKTVTGLLIENTRPSDSGSYVCEVSNRYGTAKVIGRLYVKQPLKATISPRKVKSSVGSQVSLSCSVTGSEDQELSWYRNGEILNPGKNVRITGINHENLIMDHMVKSDGGAYQCFVRKDKLSAQDFVQVVLEDGTPKIISAFSEKVVSPAEPVSLMCNVKGTPLPTITWTLDDDPILKGGSHRISQMITSEGNVVSYLNISSSQVRDGGVYRCTANNSAGVVLYQARINVRGPASIRPMKNITAIAGRDTYIHCRVIGYPYYSIKWYKNSNLLPFNHRQVAFENNGTLKLSDVQKEVDEGEYTCNVLVQPQLSTSQSVHVTVKVPPFIQPFEFPRFSIGQRVFIPCVVVSGDLPITITWQKDGRPIPASLGVTIDNIDFTSSLRISNLSLMHNGNYTCIARNEAAAVEHQSQLIVRVPPKFVVQPRDQDGIYGKAVILNCSAEGYPVPTIVWKFSKGAGVPQFQPIALNGRIQVLSNGSLLIKHVVEEDSGYYLCKVSNDVGADVSKSMYLTVKSCSREHTRHFRYTHRPIHNDAAIWVTASAMFQLVKLVFINVKVGLKVTYRATRYQCLPVLLILLFTVLLTVTAFPPSWLSLPFMPEYDTSPTAEYCSAGTSFLAIPILAGHLGSGQGILAHAHASPLDMLLDETLRNRNLDLTRP</sequence>
<feature type="domain" description="Ig-like" evidence="17">
    <location>
        <begin position="225"/>
        <end position="305"/>
    </location>
</feature>
<evidence type="ECO:0000256" key="10">
    <source>
        <dbReference type="ARBA" id="ARBA00023157"/>
    </source>
</evidence>
<dbReference type="GO" id="GO:0007156">
    <property type="term" value="P:homophilic cell adhesion via plasma membrane adhesion molecules"/>
    <property type="evidence" value="ECO:0007669"/>
    <property type="project" value="TreeGrafter"/>
</dbReference>
<dbReference type="CDD" id="cd05734">
    <property type="entry name" value="Ig_DSCAM"/>
    <property type="match status" value="1"/>
</dbReference>
<dbReference type="GO" id="GO:0043025">
    <property type="term" value="C:neuronal cell body"/>
    <property type="evidence" value="ECO:0007669"/>
    <property type="project" value="TreeGrafter"/>
</dbReference>
<proteinExistence type="predicted"/>
<dbReference type="FunFam" id="2.60.40.10:FF:000264">
    <property type="entry name" value="Down syndrome cell adhesion molecule like 1"/>
    <property type="match status" value="1"/>
</dbReference>
<evidence type="ECO:0000256" key="8">
    <source>
        <dbReference type="ARBA" id="ARBA00022989"/>
    </source>
</evidence>
<keyword evidence="3" id="KW-0597">Phosphoprotein</keyword>
<dbReference type="InterPro" id="IPR003598">
    <property type="entry name" value="Ig_sub2"/>
</dbReference>
<dbReference type="AlphaFoldDB" id="A0A9B0H7U5"/>
<feature type="transmembrane region" description="Helical" evidence="15">
    <location>
        <begin position="842"/>
        <end position="863"/>
    </location>
</feature>
<evidence type="ECO:0000256" key="15">
    <source>
        <dbReference type="SAM" id="Phobius"/>
    </source>
</evidence>
<dbReference type="FunFam" id="2.60.40.10:FF:000104">
    <property type="entry name" value="Down syndrome cell adhesion molecule b"/>
    <property type="match status" value="1"/>
</dbReference>
<evidence type="ECO:0000256" key="9">
    <source>
        <dbReference type="ARBA" id="ARBA00023136"/>
    </source>
</evidence>
<dbReference type="FunFam" id="2.60.40.10:FF:000172">
    <property type="entry name" value="Down syndrome cell adhesion molecule b"/>
    <property type="match status" value="1"/>
</dbReference>
<keyword evidence="12" id="KW-0393">Immunoglobulin domain</keyword>
<keyword evidence="6" id="KW-0677">Repeat</keyword>
<keyword evidence="4 15" id="KW-0812">Transmembrane</keyword>
<feature type="domain" description="Ig-like" evidence="17">
    <location>
        <begin position="125"/>
        <end position="216"/>
    </location>
</feature>
<dbReference type="FunFam" id="2.60.40.10:FF:000729">
    <property type="entry name" value="Down syndrome cell adhesion molecule"/>
    <property type="match status" value="1"/>
</dbReference>
<evidence type="ECO:0000256" key="6">
    <source>
        <dbReference type="ARBA" id="ARBA00022737"/>
    </source>
</evidence>
<comment type="subcellular location">
    <subcellularLocation>
        <location evidence="2">Cell projection</location>
        <location evidence="2">Axon</location>
    </subcellularLocation>
    <subcellularLocation>
        <location evidence="1">Membrane</location>
        <topology evidence="1">Single-pass type I membrane protein</topology>
    </subcellularLocation>
</comment>
<dbReference type="GO" id="GO:0007417">
    <property type="term" value="P:central nervous system development"/>
    <property type="evidence" value="ECO:0007669"/>
    <property type="project" value="TreeGrafter"/>
</dbReference>
<evidence type="ECO:0000256" key="5">
    <source>
        <dbReference type="ARBA" id="ARBA00022729"/>
    </source>
</evidence>
<keyword evidence="11" id="KW-0966">Cell projection</keyword>
<evidence type="ECO:0000256" key="4">
    <source>
        <dbReference type="ARBA" id="ARBA00022692"/>
    </source>
</evidence>
<dbReference type="GO" id="GO:0007411">
    <property type="term" value="P:axon guidance"/>
    <property type="evidence" value="ECO:0007669"/>
    <property type="project" value="TreeGrafter"/>
</dbReference>
<keyword evidence="8 15" id="KW-1133">Transmembrane helix</keyword>
<accession>A0A9B0H7U5</accession>
<evidence type="ECO:0000256" key="11">
    <source>
        <dbReference type="ARBA" id="ARBA00023273"/>
    </source>
</evidence>
<dbReference type="CDD" id="cd00096">
    <property type="entry name" value="Ig"/>
    <property type="match status" value="1"/>
</dbReference>
<dbReference type="Pfam" id="PF07679">
    <property type="entry name" value="I-set"/>
    <property type="match status" value="4"/>
</dbReference>
<dbReference type="InterPro" id="IPR007110">
    <property type="entry name" value="Ig-like_dom"/>
</dbReference>